<dbReference type="InterPro" id="IPR014036">
    <property type="entry name" value="DeoR-like_C"/>
</dbReference>
<proteinExistence type="predicted"/>
<evidence type="ECO:0000313" key="6">
    <source>
        <dbReference type="Proteomes" id="UP000664601"/>
    </source>
</evidence>
<dbReference type="SMART" id="SM01134">
    <property type="entry name" value="DeoRC"/>
    <property type="match status" value="1"/>
</dbReference>
<keyword evidence="6" id="KW-1185">Reference proteome</keyword>
<protein>
    <submittedName>
        <fullName evidence="5">DeoR/GlpR transcriptional regulator</fullName>
    </submittedName>
</protein>
<evidence type="ECO:0000259" key="4">
    <source>
        <dbReference type="PROSITE" id="PS51000"/>
    </source>
</evidence>
<dbReference type="Proteomes" id="UP000664601">
    <property type="component" value="Unassembled WGS sequence"/>
</dbReference>
<dbReference type="InterPro" id="IPR018356">
    <property type="entry name" value="Tscrpt_reg_HTH_DeoR_CS"/>
</dbReference>
<evidence type="ECO:0000256" key="2">
    <source>
        <dbReference type="ARBA" id="ARBA00023125"/>
    </source>
</evidence>
<dbReference type="InterPro" id="IPR037171">
    <property type="entry name" value="NagB/RpiA_transferase-like"/>
</dbReference>
<dbReference type="InterPro" id="IPR036390">
    <property type="entry name" value="WH_DNA-bd_sf"/>
</dbReference>
<organism evidence="5 6">
    <name type="scientific">Candidatus Enterococcus moelleringii</name>
    <dbReference type="NCBI Taxonomy" id="2815325"/>
    <lineage>
        <taxon>Bacteria</taxon>
        <taxon>Bacillati</taxon>
        <taxon>Bacillota</taxon>
        <taxon>Bacilli</taxon>
        <taxon>Lactobacillales</taxon>
        <taxon>Enterococcaceae</taxon>
        <taxon>Enterococcus</taxon>
    </lineage>
</organism>
<accession>A0ABS3LBS2</accession>
<keyword evidence="2" id="KW-0238">DNA-binding</keyword>
<dbReference type="PROSITE" id="PS51000">
    <property type="entry name" value="HTH_DEOR_2"/>
    <property type="match status" value="1"/>
</dbReference>
<dbReference type="RefSeq" id="WP_207674016.1">
    <property type="nucleotide sequence ID" value="NZ_JAFREM010000019.1"/>
</dbReference>
<keyword evidence="3" id="KW-0804">Transcription</keyword>
<dbReference type="PANTHER" id="PTHR30363">
    <property type="entry name" value="HTH-TYPE TRANSCRIPTIONAL REGULATOR SRLR-RELATED"/>
    <property type="match status" value="1"/>
</dbReference>
<evidence type="ECO:0000256" key="1">
    <source>
        <dbReference type="ARBA" id="ARBA00023015"/>
    </source>
</evidence>
<gene>
    <name evidence="5" type="ORF">JZO70_12990</name>
</gene>
<keyword evidence="1" id="KW-0805">Transcription regulation</keyword>
<name>A0ABS3LBS2_9ENTE</name>
<dbReference type="PANTHER" id="PTHR30363:SF60">
    <property type="entry name" value="HTH-TYPE TRANSCRIPTIONAL REGULATOR IOLR"/>
    <property type="match status" value="1"/>
</dbReference>
<evidence type="ECO:0000256" key="3">
    <source>
        <dbReference type="ARBA" id="ARBA00023163"/>
    </source>
</evidence>
<dbReference type="Pfam" id="PF00455">
    <property type="entry name" value="DeoRC"/>
    <property type="match status" value="1"/>
</dbReference>
<sequence length="254" mass="28844">MKLKRIHEMEAYIHSRGTVSIDELCEHFEVSKNTVRRDLDKIIQGGNVKKVYGGVVSLDIDQLQPYEKRDTKHDKQKALIGKYAASLIEEGDLVFIDSGTTTRHIAKYLNPDMALTIVTNNLDIINAVSEYPNYRIFVIGNTFKAATRSFVNVEDQGFFDRINITKAFMAASALSVERGVTNSDMLEYEIKHQIVNKTPRNFLLVDNSKFDRAALQTYASIDTFEGIITDLPPTEKYIEYCEAHDVALYYPTEG</sequence>
<dbReference type="SMART" id="SM00420">
    <property type="entry name" value="HTH_DEOR"/>
    <property type="match status" value="1"/>
</dbReference>
<dbReference type="InterPro" id="IPR036388">
    <property type="entry name" value="WH-like_DNA-bd_sf"/>
</dbReference>
<dbReference type="Gene3D" id="1.10.10.10">
    <property type="entry name" value="Winged helix-like DNA-binding domain superfamily/Winged helix DNA-binding domain"/>
    <property type="match status" value="1"/>
</dbReference>
<evidence type="ECO:0000313" key="5">
    <source>
        <dbReference type="EMBL" id="MBO1307086.1"/>
    </source>
</evidence>
<dbReference type="Pfam" id="PF08220">
    <property type="entry name" value="HTH_DeoR"/>
    <property type="match status" value="1"/>
</dbReference>
<feature type="domain" description="HTH deoR-type" evidence="4">
    <location>
        <begin position="2"/>
        <end position="57"/>
    </location>
</feature>
<comment type="caution">
    <text evidence="5">The sequence shown here is derived from an EMBL/GenBank/DDBJ whole genome shotgun (WGS) entry which is preliminary data.</text>
</comment>
<dbReference type="InterPro" id="IPR050313">
    <property type="entry name" value="Carb_Metab_HTH_regulators"/>
</dbReference>
<dbReference type="PROSITE" id="PS00894">
    <property type="entry name" value="HTH_DEOR_1"/>
    <property type="match status" value="1"/>
</dbReference>
<reference evidence="5 6" key="1">
    <citation type="submission" date="2021-03" db="EMBL/GenBank/DDBJ databases">
        <title>Enterococcal diversity collection.</title>
        <authorList>
            <person name="Gilmore M.S."/>
            <person name="Schwartzman J."/>
            <person name="Van Tyne D."/>
            <person name="Martin M."/>
            <person name="Earl A.M."/>
            <person name="Manson A.L."/>
            <person name="Straub T."/>
            <person name="Salamzade R."/>
            <person name="Saavedra J."/>
            <person name="Lebreton F."/>
            <person name="Prichula J."/>
            <person name="Schaufler K."/>
            <person name="Gaca A."/>
            <person name="Sgardioli B."/>
            <person name="Wagenaar J."/>
            <person name="Strong T."/>
        </authorList>
    </citation>
    <scope>NUCLEOTIDE SEQUENCE [LARGE SCALE GENOMIC DNA]</scope>
    <source>
        <strain evidence="5 6">669A</strain>
    </source>
</reference>
<dbReference type="SUPFAM" id="SSF100950">
    <property type="entry name" value="NagB/RpiA/CoA transferase-like"/>
    <property type="match status" value="1"/>
</dbReference>
<dbReference type="InterPro" id="IPR001034">
    <property type="entry name" value="DeoR_HTH"/>
</dbReference>
<dbReference type="SUPFAM" id="SSF46785">
    <property type="entry name" value="Winged helix' DNA-binding domain"/>
    <property type="match status" value="1"/>
</dbReference>
<dbReference type="PRINTS" id="PR00037">
    <property type="entry name" value="HTHLACR"/>
</dbReference>
<dbReference type="EMBL" id="JAFREM010000019">
    <property type="protein sequence ID" value="MBO1307086.1"/>
    <property type="molecule type" value="Genomic_DNA"/>
</dbReference>